<dbReference type="Gene3D" id="1.20.120.530">
    <property type="entry name" value="GntR ligand-binding domain-like"/>
    <property type="match status" value="1"/>
</dbReference>
<dbReference type="EMBL" id="QGDL01000011">
    <property type="protein sequence ID" value="PWJ27740.1"/>
    <property type="molecule type" value="Genomic_DNA"/>
</dbReference>
<organism evidence="5 6">
    <name type="scientific">Faecalicatena orotica</name>
    <dbReference type="NCBI Taxonomy" id="1544"/>
    <lineage>
        <taxon>Bacteria</taxon>
        <taxon>Bacillati</taxon>
        <taxon>Bacillota</taxon>
        <taxon>Clostridia</taxon>
        <taxon>Lachnospirales</taxon>
        <taxon>Lachnospiraceae</taxon>
        <taxon>Faecalicatena</taxon>
    </lineage>
</organism>
<dbReference type="PANTHER" id="PTHR43537">
    <property type="entry name" value="TRANSCRIPTIONAL REGULATOR, GNTR FAMILY"/>
    <property type="match status" value="1"/>
</dbReference>
<keyword evidence="2 5" id="KW-0238">DNA-binding</keyword>
<accession>A0A2Y9BH25</accession>
<keyword evidence="1" id="KW-0805">Transcription regulation</keyword>
<dbReference type="Proteomes" id="UP000245845">
    <property type="component" value="Unassembled WGS sequence"/>
</dbReference>
<dbReference type="InterPro" id="IPR008920">
    <property type="entry name" value="TF_FadR/GntR_C"/>
</dbReference>
<gene>
    <name evidence="5" type="ORF">A8806_111177</name>
</gene>
<protein>
    <submittedName>
        <fullName evidence="5">DNA-binding GntR family transcriptional regulator</fullName>
    </submittedName>
</protein>
<dbReference type="SUPFAM" id="SSF48008">
    <property type="entry name" value="GntR ligand-binding domain-like"/>
    <property type="match status" value="1"/>
</dbReference>
<dbReference type="PROSITE" id="PS50949">
    <property type="entry name" value="HTH_GNTR"/>
    <property type="match status" value="1"/>
</dbReference>
<evidence type="ECO:0000256" key="2">
    <source>
        <dbReference type="ARBA" id="ARBA00023125"/>
    </source>
</evidence>
<dbReference type="SUPFAM" id="SSF46785">
    <property type="entry name" value="Winged helix' DNA-binding domain"/>
    <property type="match status" value="1"/>
</dbReference>
<dbReference type="InterPro" id="IPR000524">
    <property type="entry name" value="Tscrpt_reg_HTH_GntR"/>
</dbReference>
<feature type="domain" description="HTH gntR-type" evidence="4">
    <location>
        <begin position="5"/>
        <end position="72"/>
    </location>
</feature>
<evidence type="ECO:0000256" key="1">
    <source>
        <dbReference type="ARBA" id="ARBA00023015"/>
    </source>
</evidence>
<dbReference type="Pfam" id="PF07729">
    <property type="entry name" value="FCD"/>
    <property type="match status" value="1"/>
</dbReference>
<dbReference type="GO" id="GO:0003700">
    <property type="term" value="F:DNA-binding transcription factor activity"/>
    <property type="evidence" value="ECO:0007669"/>
    <property type="project" value="InterPro"/>
</dbReference>
<dbReference type="RefSeq" id="WP_109732547.1">
    <property type="nucleotide sequence ID" value="NZ_BAAACK010000005.1"/>
</dbReference>
<dbReference type="GO" id="GO:0003677">
    <property type="term" value="F:DNA binding"/>
    <property type="evidence" value="ECO:0007669"/>
    <property type="project" value="UniProtKB-KW"/>
</dbReference>
<sequence length="215" mass="25509">MAETIKLKDQIYEKVLNEITEGYYQQNEIITERELIEKYGVSKSPVREALIELCNEKVLESRPRMGYQIRPISMKEISDIVELRVILELAALRKTFTILDEHHIRLLKENISEANEIHEGKNMMKHWKSNISFHLLLCSFCGNTQITTEVERALKFSYRGAIQYFSVSWNRRHDTKAQRHKKLIEAMSERNLELSLDILKEDIEDLKREIIEEFR</sequence>
<name>A0A2Y9BH25_9FIRM</name>
<dbReference type="Pfam" id="PF00392">
    <property type="entry name" value="GntR"/>
    <property type="match status" value="1"/>
</dbReference>
<evidence type="ECO:0000256" key="3">
    <source>
        <dbReference type="ARBA" id="ARBA00023163"/>
    </source>
</evidence>
<keyword evidence="3" id="KW-0804">Transcription</keyword>
<evidence type="ECO:0000313" key="5">
    <source>
        <dbReference type="EMBL" id="PWJ27740.1"/>
    </source>
</evidence>
<evidence type="ECO:0000259" key="4">
    <source>
        <dbReference type="PROSITE" id="PS50949"/>
    </source>
</evidence>
<dbReference type="CDD" id="cd07377">
    <property type="entry name" value="WHTH_GntR"/>
    <property type="match status" value="1"/>
</dbReference>
<reference evidence="5 6" key="1">
    <citation type="submission" date="2018-05" db="EMBL/GenBank/DDBJ databases">
        <title>The Hungate 1000. A catalogue of reference genomes from the rumen microbiome.</title>
        <authorList>
            <person name="Kelly W."/>
        </authorList>
    </citation>
    <scope>NUCLEOTIDE SEQUENCE [LARGE SCALE GENOMIC DNA]</scope>
    <source>
        <strain evidence="5 6">NLAE-zl-C242</strain>
    </source>
</reference>
<dbReference type="AlphaFoldDB" id="A0A2Y9BH25"/>
<dbReference type="PANTHER" id="PTHR43537:SF5">
    <property type="entry name" value="UXU OPERON TRANSCRIPTIONAL REGULATOR"/>
    <property type="match status" value="1"/>
</dbReference>
<proteinExistence type="predicted"/>
<keyword evidence="6" id="KW-1185">Reference proteome</keyword>
<dbReference type="SMART" id="SM00895">
    <property type="entry name" value="FCD"/>
    <property type="match status" value="1"/>
</dbReference>
<dbReference type="SMART" id="SM00345">
    <property type="entry name" value="HTH_GNTR"/>
    <property type="match status" value="1"/>
</dbReference>
<dbReference type="OrthoDB" id="5449at2"/>
<evidence type="ECO:0000313" key="6">
    <source>
        <dbReference type="Proteomes" id="UP000245845"/>
    </source>
</evidence>
<dbReference type="InterPro" id="IPR036388">
    <property type="entry name" value="WH-like_DNA-bd_sf"/>
</dbReference>
<comment type="caution">
    <text evidence="5">The sequence shown here is derived from an EMBL/GenBank/DDBJ whole genome shotgun (WGS) entry which is preliminary data.</text>
</comment>
<dbReference type="Gene3D" id="1.10.10.10">
    <property type="entry name" value="Winged helix-like DNA-binding domain superfamily/Winged helix DNA-binding domain"/>
    <property type="match status" value="1"/>
</dbReference>
<dbReference type="InterPro" id="IPR036390">
    <property type="entry name" value="WH_DNA-bd_sf"/>
</dbReference>
<dbReference type="InterPro" id="IPR011711">
    <property type="entry name" value="GntR_C"/>
</dbReference>